<comment type="caution">
    <text evidence="5">The sequence shown here is derived from an EMBL/GenBank/DDBJ whole genome shotgun (WGS) entry which is preliminary data.</text>
</comment>
<dbReference type="PANTHER" id="PTHR30258:SF3">
    <property type="entry name" value="SLL1921 PROTEIN"/>
    <property type="match status" value="1"/>
</dbReference>
<dbReference type="SUPFAM" id="SSF52540">
    <property type="entry name" value="P-loop containing nucleoside triphosphate hydrolases"/>
    <property type="match status" value="1"/>
</dbReference>
<evidence type="ECO:0000259" key="4">
    <source>
        <dbReference type="Pfam" id="PF00437"/>
    </source>
</evidence>
<dbReference type="InterPro" id="IPR027417">
    <property type="entry name" value="P-loop_NTPase"/>
</dbReference>
<keyword evidence="2" id="KW-0547">Nucleotide-binding</keyword>
<gene>
    <name evidence="5" type="ORF">CEG14_15860</name>
</gene>
<dbReference type="Gene3D" id="3.40.50.300">
    <property type="entry name" value="P-loop containing nucleotide triphosphate hydrolases"/>
    <property type="match status" value="1"/>
</dbReference>
<comment type="similarity">
    <text evidence="1">Belongs to the GSP E family.</text>
</comment>
<dbReference type="Proteomes" id="UP000217005">
    <property type="component" value="Unassembled WGS sequence"/>
</dbReference>
<protein>
    <submittedName>
        <fullName evidence="5">General secretion pathway protein</fullName>
    </submittedName>
</protein>
<evidence type="ECO:0000256" key="3">
    <source>
        <dbReference type="ARBA" id="ARBA00022840"/>
    </source>
</evidence>
<sequence length="587" mass="62381">MPIAFAGSQAGARSAPGRPVPAAPGAASALDTVPCRSLADLRLARPTFLRSLHVEFDLAGLQATLCPILLDDGLAALLVLPEYACSDAADEVERLLAARGYTLARPARTPATAALLLTLARGAAGQDAVARDPRAPAGHEADAPAQAGSSSLLMLFRDIVAQALRLNASDIHLRVRHGADAGEIRCTIDGLYVTVPTLPQLPARMLHDMLAVVWMDVRGGNGAVFDPASEQQGQLRCDVAGESVLLRWASLATDAGPAVCLRVIRQAPDRLPRLRRLGFLPAQYRQIRQACRIDGGAVVVAGQVGAGKSTTLAAMLAALPDTRKLITLEDPVETPIPGALQNTVVRELAPAPRDDAARHPFDTKLKTLKRCALHDFYLGEVRDHETGRAFADMASAGINVYTSTHAGALHAIADRLSSDFIGVSADLLAAPGVLKLLVCQALAPRLCRACALPWHPTHAGRAWLTLWRWCRRHHPSRVRRVRRRNPQGCDRCAPGRPAALWGYRGRIVVADVCGGEGLAHGSGGVHPLPLAGAALARIARGDIDPAWFADQAGGIDALWRSWRLARLRDLPAAARRRPGAALGQASP</sequence>
<feature type="domain" description="Bacterial type II secretion system protein E" evidence="4">
    <location>
        <begin position="147"/>
        <end position="512"/>
    </location>
</feature>
<dbReference type="Gene3D" id="3.30.450.90">
    <property type="match status" value="1"/>
</dbReference>
<dbReference type="GO" id="GO:0005886">
    <property type="term" value="C:plasma membrane"/>
    <property type="evidence" value="ECO:0007669"/>
    <property type="project" value="TreeGrafter"/>
</dbReference>
<evidence type="ECO:0000313" key="6">
    <source>
        <dbReference type="Proteomes" id="UP000217005"/>
    </source>
</evidence>
<evidence type="ECO:0000313" key="5">
    <source>
        <dbReference type="EMBL" id="OZI36779.1"/>
    </source>
</evidence>
<organism evidence="5 6">
    <name type="scientific">Bordetella genomosp. 1</name>
    <dbReference type="NCBI Taxonomy" id="1395607"/>
    <lineage>
        <taxon>Bacteria</taxon>
        <taxon>Pseudomonadati</taxon>
        <taxon>Pseudomonadota</taxon>
        <taxon>Betaproteobacteria</taxon>
        <taxon>Burkholderiales</taxon>
        <taxon>Alcaligenaceae</taxon>
        <taxon>Bordetella</taxon>
    </lineage>
</organism>
<dbReference type="EMBL" id="NEVL01000003">
    <property type="protein sequence ID" value="OZI36779.1"/>
    <property type="molecule type" value="Genomic_DNA"/>
</dbReference>
<dbReference type="GO" id="GO:0016887">
    <property type="term" value="F:ATP hydrolysis activity"/>
    <property type="evidence" value="ECO:0007669"/>
    <property type="project" value="TreeGrafter"/>
</dbReference>
<dbReference type="GO" id="GO:0005524">
    <property type="term" value="F:ATP binding"/>
    <property type="evidence" value="ECO:0007669"/>
    <property type="project" value="UniProtKB-KW"/>
</dbReference>
<evidence type="ECO:0000256" key="1">
    <source>
        <dbReference type="ARBA" id="ARBA00006611"/>
    </source>
</evidence>
<dbReference type="InterPro" id="IPR001482">
    <property type="entry name" value="T2SS/T4SS_dom"/>
</dbReference>
<dbReference type="Pfam" id="PF00437">
    <property type="entry name" value="T2SSE"/>
    <property type="match status" value="1"/>
</dbReference>
<reference evidence="5 6" key="1">
    <citation type="submission" date="2017-05" db="EMBL/GenBank/DDBJ databases">
        <title>Complete and WGS of Bordetella genogroups.</title>
        <authorList>
            <person name="Spilker T."/>
            <person name="LiPuma J."/>
        </authorList>
    </citation>
    <scope>NUCLEOTIDE SEQUENCE [LARGE SCALE GENOMIC DNA]</scope>
    <source>
        <strain evidence="5 6">AU17610</strain>
    </source>
</reference>
<dbReference type="OrthoDB" id="5790493at2"/>
<keyword evidence="3" id="KW-0067">ATP-binding</keyword>
<evidence type="ECO:0000256" key="2">
    <source>
        <dbReference type="ARBA" id="ARBA00022741"/>
    </source>
</evidence>
<proteinExistence type="inferred from homology"/>
<accession>A0A261SH75</accession>
<name>A0A261SH75_9BORD</name>
<dbReference type="PANTHER" id="PTHR30258">
    <property type="entry name" value="TYPE II SECRETION SYSTEM PROTEIN GSPE-RELATED"/>
    <property type="match status" value="1"/>
</dbReference>
<dbReference type="AlphaFoldDB" id="A0A261SH75"/>